<dbReference type="SUPFAM" id="SSF53300">
    <property type="entry name" value="vWA-like"/>
    <property type="match status" value="1"/>
</dbReference>
<dbReference type="InterPro" id="IPR036465">
    <property type="entry name" value="vWFA_dom_sf"/>
</dbReference>
<keyword evidence="2" id="KW-1185">Reference proteome</keyword>
<reference evidence="1 2" key="1">
    <citation type="submission" date="2024-04" db="EMBL/GenBank/DDBJ databases">
        <title>Tritrichomonas musculus Genome.</title>
        <authorList>
            <person name="Alves-Ferreira E."/>
            <person name="Grigg M."/>
            <person name="Lorenzi H."/>
            <person name="Galac M."/>
        </authorList>
    </citation>
    <scope>NUCLEOTIDE SEQUENCE [LARGE SCALE GENOMIC DNA]</scope>
    <source>
        <strain evidence="1 2">EAF2021</strain>
    </source>
</reference>
<dbReference type="EMBL" id="JAPFFF010000041">
    <property type="protein sequence ID" value="KAK8841494.1"/>
    <property type="molecule type" value="Genomic_DNA"/>
</dbReference>
<name>A0ABR2H5K3_9EUKA</name>
<organism evidence="1 2">
    <name type="scientific">Tritrichomonas musculus</name>
    <dbReference type="NCBI Taxonomy" id="1915356"/>
    <lineage>
        <taxon>Eukaryota</taxon>
        <taxon>Metamonada</taxon>
        <taxon>Parabasalia</taxon>
        <taxon>Tritrichomonadida</taxon>
        <taxon>Tritrichomonadidae</taxon>
        <taxon>Tritrichomonas</taxon>
    </lineage>
</organism>
<proteinExistence type="predicted"/>
<comment type="caution">
    <text evidence="1">The sequence shown here is derived from an EMBL/GenBank/DDBJ whole genome shotgun (WGS) entry which is preliminary data.</text>
</comment>
<evidence type="ECO:0008006" key="3">
    <source>
        <dbReference type="Google" id="ProtNLM"/>
    </source>
</evidence>
<dbReference type="Proteomes" id="UP001470230">
    <property type="component" value="Unassembled WGS sequence"/>
</dbReference>
<evidence type="ECO:0000313" key="1">
    <source>
        <dbReference type="EMBL" id="KAK8841494.1"/>
    </source>
</evidence>
<sequence length="226" mass="26016">MTRPLNGNIDDDDKKEFSRLSISTQYMTEIVDKIYGYKIPSLFGLMTFSDNTDFLCPFTPLISEFERKGLYRISTKEVSFIWDSLSIACDEIHKFTNDSNGKPKFPNAINRVIVIYDNRELNSTNSSYLDIIRKCFQNRVVVDSIIFNKEEKVKQLASLSHLTGGVSFQVEDAIKGLHLINEDAFININDRQKSNKPNIPGDNKIQLQNLRIEKVAEKIYQKSVEF</sequence>
<protein>
    <recommendedName>
        <fullName evidence="3">VWFA domain-containing protein</fullName>
    </recommendedName>
</protein>
<accession>A0ABR2H5K3</accession>
<gene>
    <name evidence="1" type="ORF">M9Y10_027113</name>
</gene>
<dbReference type="Gene3D" id="3.40.50.410">
    <property type="entry name" value="von Willebrand factor, type A domain"/>
    <property type="match status" value="1"/>
</dbReference>
<evidence type="ECO:0000313" key="2">
    <source>
        <dbReference type="Proteomes" id="UP001470230"/>
    </source>
</evidence>